<feature type="transmembrane region" description="Helical" evidence="1">
    <location>
        <begin position="14"/>
        <end position="33"/>
    </location>
</feature>
<evidence type="ECO:0000313" key="2">
    <source>
        <dbReference type="EMBL" id="CAA9490842.1"/>
    </source>
</evidence>
<accession>A0A6J4S672</accession>
<organism evidence="2">
    <name type="scientific">uncultured Solirubrobacteraceae bacterium</name>
    <dbReference type="NCBI Taxonomy" id="1162706"/>
    <lineage>
        <taxon>Bacteria</taxon>
        <taxon>Bacillati</taxon>
        <taxon>Actinomycetota</taxon>
        <taxon>Thermoleophilia</taxon>
        <taxon>Solirubrobacterales</taxon>
        <taxon>Solirubrobacteraceae</taxon>
        <taxon>environmental samples</taxon>
    </lineage>
</organism>
<proteinExistence type="predicted"/>
<dbReference type="AlphaFoldDB" id="A0A6J4S672"/>
<dbReference type="EMBL" id="CADCVS010000196">
    <property type="protein sequence ID" value="CAA9490842.1"/>
    <property type="molecule type" value="Genomic_DNA"/>
</dbReference>
<keyword evidence="1" id="KW-0472">Membrane</keyword>
<protein>
    <submittedName>
        <fullName evidence="2">Uncharacterized protein</fullName>
    </submittedName>
</protein>
<sequence>MARIGIPPPEPDALTWQVLGWGASFALFAASGFMRRRARRRARMRGGEMLRFILFHTVVRATLLEAVVRWAAKVEREREVTRARLAAELGREPTEEELHEAVMERYVR</sequence>
<keyword evidence="1" id="KW-0812">Transmembrane</keyword>
<gene>
    <name evidence="2" type="ORF">AVDCRST_MAG30-1354</name>
</gene>
<keyword evidence="1" id="KW-1133">Transmembrane helix</keyword>
<evidence type="ECO:0000256" key="1">
    <source>
        <dbReference type="SAM" id="Phobius"/>
    </source>
</evidence>
<name>A0A6J4S672_9ACTN</name>
<reference evidence="2" key="1">
    <citation type="submission" date="2020-02" db="EMBL/GenBank/DDBJ databases">
        <authorList>
            <person name="Meier V. D."/>
        </authorList>
    </citation>
    <scope>NUCLEOTIDE SEQUENCE</scope>
    <source>
        <strain evidence="2">AVDCRST_MAG30</strain>
    </source>
</reference>